<protein>
    <recommendedName>
        <fullName evidence="1 2">Protein ApaG</fullName>
    </recommendedName>
</protein>
<dbReference type="PANTHER" id="PTHR14289:SF16">
    <property type="entry name" value="POLYMERASE DELTA-INTERACTING PROTEIN 2"/>
    <property type="match status" value="1"/>
</dbReference>
<name>A0A9X3IR35_9GAMM</name>
<feature type="domain" description="ApaG" evidence="3">
    <location>
        <begin position="1"/>
        <end position="125"/>
    </location>
</feature>
<dbReference type="HAMAP" id="MF_00791">
    <property type="entry name" value="ApaG"/>
    <property type="match status" value="1"/>
</dbReference>
<reference evidence="4" key="1">
    <citation type="submission" date="2022-11" db="EMBL/GenBank/DDBJ databases">
        <title>Parathalassolutuus dongxingensis gen. nov., sp. nov., a novel member of family Oceanospirillaceae isolated from a coastal shrimp pond in Guangxi, China.</title>
        <authorList>
            <person name="Chen H."/>
        </authorList>
    </citation>
    <scope>NUCLEOTIDE SEQUENCE</scope>
    <source>
        <strain evidence="4">G-43</strain>
    </source>
</reference>
<dbReference type="InterPro" id="IPR036767">
    <property type="entry name" value="ApaG_sf"/>
</dbReference>
<proteinExistence type="inferred from homology"/>
<comment type="caution">
    <text evidence="4">The sequence shown here is derived from an EMBL/GenBank/DDBJ whole genome shotgun (WGS) entry which is preliminary data.</text>
</comment>
<dbReference type="Pfam" id="PF04379">
    <property type="entry name" value="DUF525"/>
    <property type="match status" value="1"/>
</dbReference>
<dbReference type="AlphaFoldDB" id="A0A9X3IR35"/>
<accession>A0A9X3IR35</accession>
<dbReference type="Proteomes" id="UP001150830">
    <property type="component" value="Unassembled WGS sequence"/>
</dbReference>
<dbReference type="Gene3D" id="2.60.40.1470">
    <property type="entry name" value="ApaG domain"/>
    <property type="match status" value="1"/>
</dbReference>
<keyword evidence="5" id="KW-1185">Reference proteome</keyword>
<dbReference type="InterPro" id="IPR007474">
    <property type="entry name" value="ApaG_domain"/>
</dbReference>
<dbReference type="NCBIfam" id="NF003967">
    <property type="entry name" value="PRK05461.1"/>
    <property type="match status" value="1"/>
</dbReference>
<evidence type="ECO:0000259" key="3">
    <source>
        <dbReference type="PROSITE" id="PS51087"/>
    </source>
</evidence>
<organism evidence="4 5">
    <name type="scientific">Parathalassolituus penaei</name>
    <dbReference type="NCBI Taxonomy" id="2997323"/>
    <lineage>
        <taxon>Bacteria</taxon>
        <taxon>Pseudomonadati</taxon>
        <taxon>Pseudomonadota</taxon>
        <taxon>Gammaproteobacteria</taxon>
        <taxon>Oceanospirillales</taxon>
        <taxon>Oceanospirillaceae</taxon>
        <taxon>Parathalassolituus</taxon>
    </lineage>
</organism>
<evidence type="ECO:0000313" key="5">
    <source>
        <dbReference type="Proteomes" id="UP001150830"/>
    </source>
</evidence>
<evidence type="ECO:0000256" key="2">
    <source>
        <dbReference type="HAMAP-Rule" id="MF_00791"/>
    </source>
</evidence>
<dbReference type="GO" id="GO:0070987">
    <property type="term" value="P:error-free translesion synthesis"/>
    <property type="evidence" value="ECO:0007669"/>
    <property type="project" value="TreeGrafter"/>
</dbReference>
<dbReference type="RefSeq" id="WP_283172035.1">
    <property type="nucleotide sequence ID" value="NZ_JAPNOA010000006.1"/>
</dbReference>
<dbReference type="PROSITE" id="PS51087">
    <property type="entry name" value="APAG"/>
    <property type="match status" value="1"/>
</dbReference>
<dbReference type="EMBL" id="JAPNOA010000006">
    <property type="protein sequence ID" value="MCY0963815.1"/>
    <property type="molecule type" value="Genomic_DNA"/>
</dbReference>
<evidence type="ECO:0000313" key="4">
    <source>
        <dbReference type="EMBL" id="MCY0963815.1"/>
    </source>
</evidence>
<evidence type="ECO:0000256" key="1">
    <source>
        <dbReference type="ARBA" id="ARBA00017693"/>
    </source>
</evidence>
<dbReference type="PANTHER" id="PTHR14289">
    <property type="entry name" value="F-BOX ONLY PROTEIN 3"/>
    <property type="match status" value="1"/>
</dbReference>
<sequence>MEPSEAISIEAFPEYLDEQSDPEDERYVFSYHIIISNRGDQAATLRSRHWYITNGNGDIQEVKGEGVVGEQPCIAANDYFEYSSGAVLSTPVGSMRGYYVMEAENGRLFHASIPVFTLAATHALN</sequence>
<gene>
    <name evidence="2 4" type="primary">apaG</name>
    <name evidence="4" type="ORF">OUO13_01260</name>
</gene>
<dbReference type="SUPFAM" id="SSF110069">
    <property type="entry name" value="ApaG-like"/>
    <property type="match status" value="1"/>
</dbReference>
<dbReference type="InterPro" id="IPR023065">
    <property type="entry name" value="Uncharacterised_ApaG"/>
</dbReference>